<name>A0A0F9B861_9ZZZZ</name>
<accession>A0A0F9B861</accession>
<gene>
    <name evidence="1" type="ORF">LCGC14_2821060</name>
</gene>
<proteinExistence type="predicted"/>
<dbReference type="EMBL" id="LAZR01053466">
    <property type="protein sequence ID" value="KKK80681.1"/>
    <property type="molecule type" value="Genomic_DNA"/>
</dbReference>
<protein>
    <submittedName>
        <fullName evidence="1">Uncharacterized protein</fullName>
    </submittedName>
</protein>
<organism evidence="1">
    <name type="scientific">marine sediment metagenome</name>
    <dbReference type="NCBI Taxonomy" id="412755"/>
    <lineage>
        <taxon>unclassified sequences</taxon>
        <taxon>metagenomes</taxon>
        <taxon>ecological metagenomes</taxon>
    </lineage>
</organism>
<sequence length="45" mass="5318">ILGDGFAINVPQILYNLRTSLFLQVSLRNTIPSFRPWDHHLPDWR</sequence>
<feature type="non-terminal residue" evidence="1">
    <location>
        <position position="1"/>
    </location>
</feature>
<dbReference type="AlphaFoldDB" id="A0A0F9B861"/>
<comment type="caution">
    <text evidence="1">The sequence shown here is derived from an EMBL/GenBank/DDBJ whole genome shotgun (WGS) entry which is preliminary data.</text>
</comment>
<evidence type="ECO:0000313" key="1">
    <source>
        <dbReference type="EMBL" id="KKK80681.1"/>
    </source>
</evidence>
<reference evidence="1" key="1">
    <citation type="journal article" date="2015" name="Nature">
        <title>Complex archaea that bridge the gap between prokaryotes and eukaryotes.</title>
        <authorList>
            <person name="Spang A."/>
            <person name="Saw J.H."/>
            <person name="Jorgensen S.L."/>
            <person name="Zaremba-Niedzwiedzka K."/>
            <person name="Martijn J."/>
            <person name="Lind A.E."/>
            <person name="van Eijk R."/>
            <person name="Schleper C."/>
            <person name="Guy L."/>
            <person name="Ettema T.J."/>
        </authorList>
    </citation>
    <scope>NUCLEOTIDE SEQUENCE</scope>
</reference>